<dbReference type="InterPro" id="IPR050109">
    <property type="entry name" value="HTH-type_TetR-like_transc_reg"/>
</dbReference>
<keyword evidence="2 4" id="KW-0238">DNA-binding</keyword>
<evidence type="ECO:0000313" key="7">
    <source>
        <dbReference type="Proteomes" id="UP000635245"/>
    </source>
</evidence>
<dbReference type="Gene3D" id="1.10.10.60">
    <property type="entry name" value="Homeodomain-like"/>
    <property type="match status" value="1"/>
</dbReference>
<dbReference type="SUPFAM" id="SSF46689">
    <property type="entry name" value="Homeodomain-like"/>
    <property type="match status" value="1"/>
</dbReference>
<accession>A0A934QYI4</accession>
<keyword evidence="3" id="KW-0804">Transcription</keyword>
<name>A0A934QYI4_9PSEU</name>
<evidence type="ECO:0000256" key="3">
    <source>
        <dbReference type="ARBA" id="ARBA00023163"/>
    </source>
</evidence>
<feature type="DNA-binding region" description="H-T-H motif" evidence="4">
    <location>
        <begin position="75"/>
        <end position="94"/>
    </location>
</feature>
<keyword evidence="1" id="KW-0805">Transcription regulation</keyword>
<dbReference type="PANTHER" id="PTHR30055:SF151">
    <property type="entry name" value="TRANSCRIPTIONAL REGULATORY PROTEIN"/>
    <property type="match status" value="1"/>
</dbReference>
<dbReference type="AlphaFoldDB" id="A0A934QYI4"/>
<protein>
    <submittedName>
        <fullName evidence="6">TetR/AcrR family transcriptional regulator C-terminal domain-containing protein</fullName>
    </submittedName>
</protein>
<evidence type="ECO:0000256" key="1">
    <source>
        <dbReference type="ARBA" id="ARBA00023015"/>
    </source>
</evidence>
<dbReference type="InterPro" id="IPR036271">
    <property type="entry name" value="Tet_transcr_reg_TetR-rel_C_sf"/>
</dbReference>
<dbReference type="Gene3D" id="1.10.357.10">
    <property type="entry name" value="Tetracycline Repressor, domain 2"/>
    <property type="match status" value="1"/>
</dbReference>
<proteinExistence type="predicted"/>
<dbReference type="GO" id="GO:0045892">
    <property type="term" value="P:negative regulation of DNA-templated transcription"/>
    <property type="evidence" value="ECO:0007669"/>
    <property type="project" value="InterPro"/>
</dbReference>
<dbReference type="PRINTS" id="PR00455">
    <property type="entry name" value="HTHTETR"/>
</dbReference>
<evidence type="ECO:0000313" key="6">
    <source>
        <dbReference type="EMBL" id="MBK1788630.1"/>
    </source>
</evidence>
<dbReference type="PROSITE" id="PS50977">
    <property type="entry name" value="HTH_TETR_2"/>
    <property type="match status" value="1"/>
</dbReference>
<dbReference type="Proteomes" id="UP000635245">
    <property type="component" value="Unassembled WGS sequence"/>
</dbReference>
<evidence type="ECO:0000259" key="5">
    <source>
        <dbReference type="PROSITE" id="PS50977"/>
    </source>
</evidence>
<gene>
    <name evidence="6" type="ORF">JHE00_30250</name>
</gene>
<feature type="domain" description="HTH tetR-type" evidence="5">
    <location>
        <begin position="52"/>
        <end position="112"/>
    </location>
</feature>
<dbReference type="Pfam" id="PF02909">
    <property type="entry name" value="TetR_C_1"/>
    <property type="match status" value="1"/>
</dbReference>
<sequence>MYAVTKIANRVRRTQLGFAGGERVAGKSEARLSNLSRLWGDQTQRTRGPAPAYTCEQIADAAIELADEEGLESVSMRKVAARLGTGAMSLYRYVESKDSLIDLMGDRIVGREGWPELTGDWKRDLGDFARGQRRALLERPWLSRVWSGMPAIGPNMLRGFERTMSILDGLGLGIDDMFETIGLLNAWIDGHVQSELALRAYFGDVDDEEVQRAMGPYVQAVMDSGEYPYFTQVITDAQGPHDDPERRFERSLERLLAGIEATLPGR</sequence>
<dbReference type="GO" id="GO:0000976">
    <property type="term" value="F:transcription cis-regulatory region binding"/>
    <property type="evidence" value="ECO:0007669"/>
    <property type="project" value="TreeGrafter"/>
</dbReference>
<comment type="caution">
    <text evidence="6">The sequence shown here is derived from an EMBL/GenBank/DDBJ whole genome shotgun (WGS) entry which is preliminary data.</text>
</comment>
<dbReference type="InterPro" id="IPR009057">
    <property type="entry name" value="Homeodomain-like_sf"/>
</dbReference>
<dbReference type="InterPro" id="IPR001647">
    <property type="entry name" value="HTH_TetR"/>
</dbReference>
<dbReference type="SUPFAM" id="SSF48498">
    <property type="entry name" value="Tetracyclin repressor-like, C-terminal domain"/>
    <property type="match status" value="1"/>
</dbReference>
<organism evidence="6 7">
    <name type="scientific">Prauserella cavernicola</name>
    <dbReference type="NCBI Taxonomy" id="2800127"/>
    <lineage>
        <taxon>Bacteria</taxon>
        <taxon>Bacillati</taxon>
        <taxon>Actinomycetota</taxon>
        <taxon>Actinomycetes</taxon>
        <taxon>Pseudonocardiales</taxon>
        <taxon>Pseudonocardiaceae</taxon>
        <taxon>Prauserella</taxon>
    </lineage>
</organism>
<evidence type="ECO:0000256" key="4">
    <source>
        <dbReference type="PROSITE-ProRule" id="PRU00335"/>
    </source>
</evidence>
<dbReference type="Pfam" id="PF00440">
    <property type="entry name" value="TetR_N"/>
    <property type="match status" value="1"/>
</dbReference>
<dbReference type="InterPro" id="IPR004111">
    <property type="entry name" value="Repressor_TetR_C"/>
</dbReference>
<dbReference type="GO" id="GO:0003700">
    <property type="term" value="F:DNA-binding transcription factor activity"/>
    <property type="evidence" value="ECO:0007669"/>
    <property type="project" value="TreeGrafter"/>
</dbReference>
<reference evidence="6" key="1">
    <citation type="submission" date="2020-12" db="EMBL/GenBank/DDBJ databases">
        <title>Prauserella sp. ASG 168, a novel actinomycete isolated from cave rock.</title>
        <authorList>
            <person name="Suriyachadkun C."/>
        </authorList>
    </citation>
    <scope>NUCLEOTIDE SEQUENCE</scope>
    <source>
        <strain evidence="6">ASG 168</strain>
    </source>
</reference>
<evidence type="ECO:0000256" key="2">
    <source>
        <dbReference type="ARBA" id="ARBA00023125"/>
    </source>
</evidence>
<dbReference type="PANTHER" id="PTHR30055">
    <property type="entry name" value="HTH-TYPE TRANSCRIPTIONAL REGULATOR RUTR"/>
    <property type="match status" value="1"/>
</dbReference>
<keyword evidence="7" id="KW-1185">Reference proteome</keyword>
<dbReference type="EMBL" id="JAENJH010000011">
    <property type="protein sequence ID" value="MBK1788630.1"/>
    <property type="molecule type" value="Genomic_DNA"/>
</dbReference>